<feature type="binding site" evidence="6">
    <location>
        <position position="154"/>
    </location>
    <ligand>
        <name>Zn(2+)</name>
        <dbReference type="ChEBI" id="CHEBI:29105"/>
        <note>catalytic</note>
    </ligand>
</feature>
<dbReference type="AlphaFoldDB" id="A0A7G3B0A9"/>
<dbReference type="InterPro" id="IPR001506">
    <property type="entry name" value="Peptidase_M12A"/>
</dbReference>
<evidence type="ECO:0000256" key="4">
    <source>
        <dbReference type="ARBA" id="ARBA00022833"/>
    </source>
</evidence>
<reference evidence="9" key="1">
    <citation type="journal article" date="2020" name="BMC">
        <title>Leishmania infection induces a limited differential gene expression in the sand fly midgut.</title>
        <authorList>
            <person name="Coutinho-Abreu I.V."/>
            <person name="Serafim T.D."/>
            <person name="Meneses C."/>
            <person name="Kamhawi S."/>
            <person name="Oliveira F."/>
            <person name="Valenzuela J.G."/>
        </authorList>
    </citation>
    <scope>NUCLEOTIDE SEQUENCE</scope>
    <source>
        <strain evidence="9">Jacobina</strain>
        <tissue evidence="9">Midgut</tissue>
    </source>
</reference>
<evidence type="ECO:0000256" key="6">
    <source>
        <dbReference type="PROSITE-ProRule" id="PRU01211"/>
    </source>
</evidence>
<name>A0A7G3B0A9_LUTLO</name>
<keyword evidence="5 6" id="KW-0482">Metalloprotease</keyword>
<evidence type="ECO:0000256" key="1">
    <source>
        <dbReference type="ARBA" id="ARBA00022670"/>
    </source>
</evidence>
<feature type="chain" id="PRO_5029038644" description="Metalloendopeptidase" evidence="7">
    <location>
        <begin position="19"/>
        <end position="355"/>
    </location>
</feature>
<evidence type="ECO:0000256" key="3">
    <source>
        <dbReference type="ARBA" id="ARBA00022801"/>
    </source>
</evidence>
<protein>
    <recommendedName>
        <fullName evidence="7">Metalloendopeptidase</fullName>
        <ecNumber evidence="7">3.4.24.-</ecNumber>
    </recommendedName>
</protein>
<dbReference type="EMBL" id="GITU01008133">
    <property type="protein sequence ID" value="MBC1176836.1"/>
    <property type="molecule type" value="Transcribed_RNA"/>
</dbReference>
<keyword evidence="7" id="KW-0732">Signal</keyword>
<dbReference type="Pfam" id="PF01400">
    <property type="entry name" value="Astacin"/>
    <property type="match status" value="2"/>
</dbReference>
<dbReference type="CDD" id="cd04280">
    <property type="entry name" value="ZnMc_astacin_like"/>
    <property type="match status" value="1"/>
</dbReference>
<dbReference type="VEuPathDB" id="VectorBase:LLONM1_001340"/>
<dbReference type="PANTHER" id="PTHR10127">
    <property type="entry name" value="DISCOIDIN, CUB, EGF, LAMININ , AND ZINC METALLOPROTEASE DOMAIN CONTAINING"/>
    <property type="match status" value="1"/>
</dbReference>
<dbReference type="PANTHER" id="PTHR10127:SF780">
    <property type="entry name" value="METALLOENDOPEPTIDASE"/>
    <property type="match status" value="1"/>
</dbReference>
<dbReference type="PROSITE" id="PS51864">
    <property type="entry name" value="ASTACIN"/>
    <property type="match status" value="2"/>
</dbReference>
<proteinExistence type="predicted"/>
<sequence>MKVSAVIVILGLVGAASALPFGRPNYQNMTAPNPDEMGDNFEGDIKFAADQVISPHTGILDPYWRWEKIGNNPTIPYVFDSAFTATHRAVIVAGMATIQASTCVRFVPRTTERDYITIQSANSGCWSYVGRIRNAQILNLSIQAGCVTKGIATHELIHAVGFFHAQSDVNRDQYVRIKWENVMEGKEHNFEVYTNSYVTDYGEGYDYGSIMHYGPYAFSKNYMPTIEAIYNTGEIMGQRDTATHRAVIVSGMATIQASTCVRFVPRTTERDYITIQSANSGCWSYVGRIRNAQILNLSIQAGCVTKGIATHELIHAVGFFHAQSDVNRDQYVRIKWENVMEGKEHNFEVYTNSYF</sequence>
<feature type="domain" description="Peptidase M12A" evidence="8">
    <location>
        <begin position="57"/>
        <end position="261"/>
    </location>
</feature>
<dbReference type="GO" id="GO:0004222">
    <property type="term" value="F:metalloendopeptidase activity"/>
    <property type="evidence" value="ECO:0007669"/>
    <property type="project" value="UniProtKB-UniRule"/>
</dbReference>
<feature type="active site" evidence="6">
    <location>
        <position position="312"/>
    </location>
</feature>
<evidence type="ECO:0000313" key="9">
    <source>
        <dbReference type="EMBL" id="MBC1176836.1"/>
    </source>
</evidence>
<evidence type="ECO:0000256" key="5">
    <source>
        <dbReference type="ARBA" id="ARBA00023049"/>
    </source>
</evidence>
<dbReference type="InterPro" id="IPR006026">
    <property type="entry name" value="Peptidase_Metallo"/>
</dbReference>
<feature type="binding site" evidence="6">
    <location>
        <position position="315"/>
    </location>
    <ligand>
        <name>Zn(2+)</name>
        <dbReference type="ChEBI" id="CHEBI:29105"/>
        <note>catalytic</note>
    </ligand>
</feature>
<feature type="signal peptide" evidence="7">
    <location>
        <begin position="1"/>
        <end position="18"/>
    </location>
</feature>
<feature type="domain" description="Peptidase M12A" evidence="8">
    <location>
        <begin position="255"/>
        <end position="355"/>
    </location>
</feature>
<dbReference type="GO" id="GO:0008270">
    <property type="term" value="F:zinc ion binding"/>
    <property type="evidence" value="ECO:0007669"/>
    <property type="project" value="UniProtKB-UniRule"/>
</dbReference>
<dbReference type="GO" id="GO:0006508">
    <property type="term" value="P:proteolysis"/>
    <property type="evidence" value="ECO:0007669"/>
    <property type="project" value="UniProtKB-KW"/>
</dbReference>
<accession>A0A7G3B0A9</accession>
<dbReference type="Gene3D" id="3.40.390.10">
    <property type="entry name" value="Collagenase (Catalytic Domain)"/>
    <property type="match status" value="2"/>
</dbReference>
<evidence type="ECO:0000256" key="7">
    <source>
        <dbReference type="RuleBase" id="RU361183"/>
    </source>
</evidence>
<dbReference type="SUPFAM" id="SSF55486">
    <property type="entry name" value="Metalloproteases ('zincins'), catalytic domain"/>
    <property type="match status" value="2"/>
</dbReference>
<keyword evidence="4 6" id="KW-0862">Zinc</keyword>
<dbReference type="PRINTS" id="PR00480">
    <property type="entry name" value="ASTACIN"/>
</dbReference>
<dbReference type="EC" id="3.4.24.-" evidence="7"/>
<feature type="binding site" evidence="6">
    <location>
        <position position="311"/>
    </location>
    <ligand>
        <name>Zn(2+)</name>
        <dbReference type="ChEBI" id="CHEBI:29105"/>
        <note>catalytic</note>
    </ligand>
</feature>
<comment type="caution">
    <text evidence="6">Lacks conserved residue(s) required for the propagation of feature annotation.</text>
</comment>
<keyword evidence="3 6" id="KW-0378">Hydrolase</keyword>
<dbReference type="VEuPathDB" id="VectorBase:LLONM1_011211"/>
<dbReference type="InterPro" id="IPR034035">
    <property type="entry name" value="Astacin-like_dom"/>
</dbReference>
<comment type="cofactor">
    <cofactor evidence="6 7">
        <name>Zn(2+)</name>
        <dbReference type="ChEBI" id="CHEBI:29105"/>
    </cofactor>
    <text evidence="6 7">Binds 1 zinc ion per subunit.</text>
</comment>
<evidence type="ECO:0000259" key="8">
    <source>
        <dbReference type="PROSITE" id="PS51864"/>
    </source>
</evidence>
<evidence type="ECO:0000256" key="2">
    <source>
        <dbReference type="ARBA" id="ARBA00022723"/>
    </source>
</evidence>
<organism evidence="9">
    <name type="scientific">Lutzomyia longipalpis</name>
    <name type="common">Sand fly</name>
    <dbReference type="NCBI Taxonomy" id="7200"/>
    <lineage>
        <taxon>Eukaryota</taxon>
        <taxon>Metazoa</taxon>
        <taxon>Ecdysozoa</taxon>
        <taxon>Arthropoda</taxon>
        <taxon>Hexapoda</taxon>
        <taxon>Insecta</taxon>
        <taxon>Pterygota</taxon>
        <taxon>Neoptera</taxon>
        <taxon>Endopterygota</taxon>
        <taxon>Diptera</taxon>
        <taxon>Nematocera</taxon>
        <taxon>Psychodoidea</taxon>
        <taxon>Psychodidae</taxon>
        <taxon>Lutzomyia</taxon>
        <taxon>Lutzomyia</taxon>
    </lineage>
</organism>
<dbReference type="SMART" id="SM00235">
    <property type="entry name" value="ZnMc"/>
    <property type="match status" value="2"/>
</dbReference>
<keyword evidence="2 6" id="KW-0479">Metal-binding</keyword>
<feature type="active site" evidence="6">
    <location>
        <position position="155"/>
    </location>
</feature>
<keyword evidence="1 6" id="KW-0645">Protease</keyword>
<feature type="binding site" evidence="6">
    <location>
        <position position="158"/>
    </location>
    <ligand>
        <name>Zn(2+)</name>
        <dbReference type="ChEBI" id="CHEBI:29105"/>
        <note>catalytic</note>
    </ligand>
</feature>
<feature type="binding site" evidence="6">
    <location>
        <position position="164"/>
    </location>
    <ligand>
        <name>Zn(2+)</name>
        <dbReference type="ChEBI" id="CHEBI:29105"/>
        <note>catalytic</note>
    </ligand>
</feature>
<dbReference type="InterPro" id="IPR024079">
    <property type="entry name" value="MetalloPept_cat_dom_sf"/>
</dbReference>
<feature type="binding site" evidence="6">
    <location>
        <position position="321"/>
    </location>
    <ligand>
        <name>Zn(2+)</name>
        <dbReference type="ChEBI" id="CHEBI:29105"/>
        <note>catalytic</note>
    </ligand>
</feature>